<evidence type="ECO:0000256" key="6">
    <source>
        <dbReference type="RuleBase" id="RU364068"/>
    </source>
</evidence>
<dbReference type="InterPro" id="IPR000760">
    <property type="entry name" value="Inositol_monophosphatase-like"/>
</dbReference>
<evidence type="ECO:0000313" key="7">
    <source>
        <dbReference type="EMBL" id="OGL79472.1"/>
    </source>
</evidence>
<evidence type="ECO:0000256" key="1">
    <source>
        <dbReference type="ARBA" id="ARBA00001033"/>
    </source>
</evidence>
<comment type="cofactor">
    <cofactor evidence="2 5 6">
        <name>Mg(2+)</name>
        <dbReference type="ChEBI" id="CHEBI:18420"/>
    </cofactor>
</comment>
<feature type="binding site" evidence="5">
    <location>
        <position position="91"/>
    </location>
    <ligand>
        <name>Mg(2+)</name>
        <dbReference type="ChEBI" id="CHEBI:18420"/>
        <label>1</label>
        <note>catalytic</note>
    </ligand>
</feature>
<comment type="caution">
    <text evidence="7">The sequence shown here is derived from an EMBL/GenBank/DDBJ whole genome shotgun (WGS) entry which is preliminary data.</text>
</comment>
<feature type="binding site" evidence="5">
    <location>
        <position position="94"/>
    </location>
    <ligand>
        <name>Mg(2+)</name>
        <dbReference type="ChEBI" id="CHEBI:18420"/>
        <label>1</label>
        <note>catalytic</note>
    </ligand>
</feature>
<evidence type="ECO:0000313" key="8">
    <source>
        <dbReference type="Proteomes" id="UP000176603"/>
    </source>
</evidence>
<protein>
    <recommendedName>
        <fullName evidence="6">Inositol-1-monophosphatase</fullName>
        <ecNumber evidence="6">3.1.3.25</ecNumber>
    </recommendedName>
</protein>
<keyword evidence="4 5" id="KW-0460">Magnesium</keyword>
<gene>
    <name evidence="7" type="ORF">A3E39_00555</name>
</gene>
<evidence type="ECO:0000256" key="5">
    <source>
        <dbReference type="PIRSR" id="PIRSR600760-2"/>
    </source>
</evidence>
<proteinExistence type="inferred from homology"/>
<dbReference type="Gene3D" id="3.40.190.80">
    <property type="match status" value="1"/>
</dbReference>
<comment type="catalytic activity">
    <reaction evidence="1 6">
        <text>a myo-inositol phosphate + H2O = myo-inositol + phosphate</text>
        <dbReference type="Rhea" id="RHEA:24056"/>
        <dbReference type="ChEBI" id="CHEBI:15377"/>
        <dbReference type="ChEBI" id="CHEBI:17268"/>
        <dbReference type="ChEBI" id="CHEBI:43474"/>
        <dbReference type="ChEBI" id="CHEBI:84139"/>
        <dbReference type="EC" id="3.1.3.25"/>
    </reaction>
</comment>
<feature type="binding site" evidence="5">
    <location>
        <position position="218"/>
    </location>
    <ligand>
        <name>Mg(2+)</name>
        <dbReference type="ChEBI" id="CHEBI:18420"/>
        <label>1</label>
        <note>catalytic</note>
    </ligand>
</feature>
<keyword evidence="3 5" id="KW-0479">Metal-binding</keyword>
<dbReference type="Proteomes" id="UP000176603">
    <property type="component" value="Unassembled WGS sequence"/>
</dbReference>
<dbReference type="Pfam" id="PF00459">
    <property type="entry name" value="Inositol_P"/>
    <property type="match status" value="1"/>
</dbReference>
<evidence type="ECO:0000256" key="4">
    <source>
        <dbReference type="ARBA" id="ARBA00022842"/>
    </source>
</evidence>
<feature type="binding site" evidence="5">
    <location>
        <position position="93"/>
    </location>
    <ligand>
        <name>Mg(2+)</name>
        <dbReference type="ChEBI" id="CHEBI:18420"/>
        <label>2</label>
    </ligand>
</feature>
<dbReference type="GO" id="GO:0008934">
    <property type="term" value="F:inositol monophosphate 1-phosphatase activity"/>
    <property type="evidence" value="ECO:0007669"/>
    <property type="project" value="InterPro"/>
</dbReference>
<organism evidence="7 8">
    <name type="scientific">Candidatus Uhrbacteria bacterium RIFCSPHIGHO2_12_FULL_60_25</name>
    <dbReference type="NCBI Taxonomy" id="1802399"/>
    <lineage>
        <taxon>Bacteria</taxon>
        <taxon>Candidatus Uhriibacteriota</taxon>
    </lineage>
</organism>
<dbReference type="PANTHER" id="PTHR20854">
    <property type="entry name" value="INOSITOL MONOPHOSPHATASE"/>
    <property type="match status" value="1"/>
</dbReference>
<reference evidence="7 8" key="1">
    <citation type="journal article" date="2016" name="Nat. Commun.">
        <title>Thousands of microbial genomes shed light on interconnected biogeochemical processes in an aquifer system.</title>
        <authorList>
            <person name="Anantharaman K."/>
            <person name="Brown C.T."/>
            <person name="Hug L.A."/>
            <person name="Sharon I."/>
            <person name="Castelle C.J."/>
            <person name="Probst A.J."/>
            <person name="Thomas B.C."/>
            <person name="Singh A."/>
            <person name="Wilkins M.J."/>
            <person name="Karaoz U."/>
            <person name="Brodie E.L."/>
            <person name="Williams K.H."/>
            <person name="Hubbard S.S."/>
            <person name="Banfield J.F."/>
        </authorList>
    </citation>
    <scope>NUCLEOTIDE SEQUENCE [LARGE SCALE GENOMIC DNA]</scope>
</reference>
<dbReference type="AlphaFoldDB" id="A0A1F7UMI3"/>
<dbReference type="CDD" id="cd01639">
    <property type="entry name" value="IMPase"/>
    <property type="match status" value="1"/>
</dbReference>
<dbReference type="GO" id="GO:0006020">
    <property type="term" value="P:inositol metabolic process"/>
    <property type="evidence" value="ECO:0007669"/>
    <property type="project" value="TreeGrafter"/>
</dbReference>
<dbReference type="EMBL" id="MGEH01000008">
    <property type="protein sequence ID" value="OGL79472.1"/>
    <property type="molecule type" value="Genomic_DNA"/>
</dbReference>
<name>A0A1F7UMI3_9BACT</name>
<dbReference type="GO" id="GO:0007165">
    <property type="term" value="P:signal transduction"/>
    <property type="evidence" value="ECO:0007669"/>
    <property type="project" value="TreeGrafter"/>
</dbReference>
<dbReference type="PRINTS" id="PR00377">
    <property type="entry name" value="IMPHPHTASES"/>
</dbReference>
<dbReference type="GO" id="GO:0046872">
    <property type="term" value="F:metal ion binding"/>
    <property type="evidence" value="ECO:0007669"/>
    <property type="project" value="UniProtKB-KW"/>
</dbReference>
<dbReference type="Gene3D" id="3.30.540.10">
    <property type="entry name" value="Fructose-1,6-Bisphosphatase, subunit A, domain 1"/>
    <property type="match status" value="1"/>
</dbReference>
<accession>A0A1F7UMI3</accession>
<dbReference type="SUPFAM" id="SSF56655">
    <property type="entry name" value="Carbohydrate phosphatase"/>
    <property type="match status" value="1"/>
</dbReference>
<dbReference type="PROSITE" id="PS00630">
    <property type="entry name" value="IMP_2"/>
    <property type="match status" value="1"/>
</dbReference>
<evidence type="ECO:0000256" key="2">
    <source>
        <dbReference type="ARBA" id="ARBA00001946"/>
    </source>
</evidence>
<dbReference type="STRING" id="1802399.A3E39_00555"/>
<dbReference type="InterPro" id="IPR020550">
    <property type="entry name" value="Inositol_monophosphatase_CS"/>
</dbReference>
<dbReference type="GO" id="GO:0046854">
    <property type="term" value="P:phosphatidylinositol phosphate biosynthetic process"/>
    <property type="evidence" value="ECO:0007669"/>
    <property type="project" value="InterPro"/>
</dbReference>
<keyword evidence="6" id="KW-0378">Hydrolase</keyword>
<feature type="binding site" evidence="5">
    <location>
        <position position="71"/>
    </location>
    <ligand>
        <name>Mg(2+)</name>
        <dbReference type="ChEBI" id="CHEBI:18420"/>
        <label>1</label>
        <note>catalytic</note>
    </ligand>
</feature>
<dbReference type="InterPro" id="IPR033942">
    <property type="entry name" value="IMPase"/>
</dbReference>
<sequence length="265" mass="29156">MTANEKHWLSIATNAVRAGERVLLRHFNVNHTQKYGFKKFHEIVTEADKRSNDAIIKVLKQLSPDIPVLSEEGGTIDERAAPRADLAWVLDPLDGTTNYAARLPLWGISLALVRRGHPILGVISLPVLKHRYHAVKGGGAWMGRVRLHTSKTRDLADSIGLLCFGYDGGSYRRYRRIEPTLTEKSRSTRKLGAAVVESTWVASGRADYAILNGVHDWDVAAGTLLVTEAGGRVLTLKGEPWKMGEHDVVMSAPGIATAVLRVTRP</sequence>
<comment type="similarity">
    <text evidence="6">Belongs to the inositol monophosphatase superfamily.</text>
</comment>
<evidence type="ECO:0000256" key="3">
    <source>
        <dbReference type="ARBA" id="ARBA00022723"/>
    </source>
</evidence>
<dbReference type="EC" id="3.1.3.25" evidence="6"/>
<dbReference type="PANTHER" id="PTHR20854:SF4">
    <property type="entry name" value="INOSITOL-1-MONOPHOSPHATASE-RELATED"/>
    <property type="match status" value="1"/>
</dbReference>